<comment type="caution">
    <text evidence="1">The sequence shown here is derived from an EMBL/GenBank/DDBJ whole genome shotgun (WGS) entry which is preliminary data.</text>
</comment>
<accession>A0A9N9GXW1</accession>
<name>A0A9N9GXW1_FUNMO</name>
<organism evidence="1 2">
    <name type="scientific">Funneliformis mosseae</name>
    <name type="common">Endomycorrhizal fungus</name>
    <name type="synonym">Glomus mosseae</name>
    <dbReference type="NCBI Taxonomy" id="27381"/>
    <lineage>
        <taxon>Eukaryota</taxon>
        <taxon>Fungi</taxon>
        <taxon>Fungi incertae sedis</taxon>
        <taxon>Mucoromycota</taxon>
        <taxon>Glomeromycotina</taxon>
        <taxon>Glomeromycetes</taxon>
        <taxon>Glomerales</taxon>
        <taxon>Glomeraceae</taxon>
        <taxon>Funneliformis</taxon>
    </lineage>
</organism>
<evidence type="ECO:0000313" key="2">
    <source>
        <dbReference type="Proteomes" id="UP000789375"/>
    </source>
</evidence>
<proteinExistence type="predicted"/>
<dbReference type="EMBL" id="CAJVPP010004052">
    <property type="protein sequence ID" value="CAG8642745.1"/>
    <property type="molecule type" value="Genomic_DNA"/>
</dbReference>
<gene>
    <name evidence="1" type="ORF">FMOSSE_LOCUS11072</name>
</gene>
<dbReference type="Proteomes" id="UP000789375">
    <property type="component" value="Unassembled WGS sequence"/>
</dbReference>
<feature type="non-terminal residue" evidence="1">
    <location>
        <position position="1"/>
    </location>
</feature>
<evidence type="ECO:0000313" key="1">
    <source>
        <dbReference type="EMBL" id="CAG8642745.1"/>
    </source>
</evidence>
<dbReference type="AlphaFoldDB" id="A0A9N9GXW1"/>
<protein>
    <submittedName>
        <fullName evidence="1">4549_t:CDS:1</fullName>
    </submittedName>
</protein>
<sequence>MPYNLEKSNFYIDWLEQSIAEESLILYEYSDFINLQSIGNGSFGNVRNEEEIDLSIKGKSSLKSTKEIDEDLEYLELSEDINFCSNINESYSSLSKKSFQSNLSNITDFKNKSNRKSSKKSVADLKKIEDIDFYYNANINNLSEDSVDSIFINHITVD</sequence>
<keyword evidence="2" id="KW-1185">Reference proteome</keyword>
<reference evidence="1" key="1">
    <citation type="submission" date="2021-06" db="EMBL/GenBank/DDBJ databases">
        <authorList>
            <person name="Kallberg Y."/>
            <person name="Tangrot J."/>
            <person name="Rosling A."/>
        </authorList>
    </citation>
    <scope>NUCLEOTIDE SEQUENCE</scope>
    <source>
        <strain evidence="1">87-6 pot B 2015</strain>
    </source>
</reference>
<feature type="non-terminal residue" evidence="1">
    <location>
        <position position="158"/>
    </location>
</feature>